<organism evidence="1 2">
    <name type="scientific">Streptomyces mutomycini</name>
    <dbReference type="NCBI Taxonomy" id="284036"/>
    <lineage>
        <taxon>Bacteria</taxon>
        <taxon>Bacillati</taxon>
        <taxon>Actinomycetota</taxon>
        <taxon>Actinomycetes</taxon>
        <taxon>Kitasatosporales</taxon>
        <taxon>Streptomycetaceae</taxon>
        <taxon>Streptomyces</taxon>
    </lineage>
</organism>
<name>A0ABW0B4E9_9ACTN</name>
<accession>A0ABW0B4E9</accession>
<protein>
    <submittedName>
        <fullName evidence="1">PE-PGRS family protein</fullName>
    </submittedName>
</protein>
<proteinExistence type="predicted"/>
<keyword evidence="2" id="KW-1185">Reference proteome</keyword>
<dbReference type="RefSeq" id="WP_031095805.1">
    <property type="nucleotide sequence ID" value="NZ_JBFADZ010000010.1"/>
</dbReference>
<gene>
    <name evidence="1" type="ORF">ACFPRK_15935</name>
</gene>
<evidence type="ECO:0000313" key="2">
    <source>
        <dbReference type="Proteomes" id="UP001596208"/>
    </source>
</evidence>
<evidence type="ECO:0000313" key="1">
    <source>
        <dbReference type="EMBL" id="MFC5172083.1"/>
    </source>
</evidence>
<sequence length="223" mass="23949">MSEDLGAAVDTLARFLHRVPLTEAIAALERGLDGADAARAVRTAGMGGVDAGLLASALTVRESLGRINDLIHASGILLALPTVLEEGERIARRPSLGAGNDPSRPYDLETDRRVAEFKLARWRGADAMRKRQTFKDLTMLAADTSGRAADLFVVGPEPARFLRTSTSTAAWALDRSPGALRTFETAFGSPDVPIHEFTATHAAHVRITDLCTILPEAVTRLLR</sequence>
<reference evidence="2" key="1">
    <citation type="journal article" date="2019" name="Int. J. Syst. Evol. Microbiol.">
        <title>The Global Catalogue of Microorganisms (GCM) 10K type strain sequencing project: providing services to taxonomists for standard genome sequencing and annotation.</title>
        <authorList>
            <consortium name="The Broad Institute Genomics Platform"/>
            <consortium name="The Broad Institute Genome Sequencing Center for Infectious Disease"/>
            <person name="Wu L."/>
            <person name="Ma J."/>
        </authorList>
    </citation>
    <scope>NUCLEOTIDE SEQUENCE [LARGE SCALE GENOMIC DNA]</scope>
    <source>
        <strain evidence="2">CGMCC 4.1721</strain>
    </source>
</reference>
<dbReference type="EMBL" id="JBHSKI010000006">
    <property type="protein sequence ID" value="MFC5172083.1"/>
    <property type="molecule type" value="Genomic_DNA"/>
</dbReference>
<comment type="caution">
    <text evidence="1">The sequence shown here is derived from an EMBL/GenBank/DDBJ whole genome shotgun (WGS) entry which is preliminary data.</text>
</comment>
<dbReference type="Proteomes" id="UP001596208">
    <property type="component" value="Unassembled WGS sequence"/>
</dbReference>